<keyword evidence="5" id="KW-0547">Nucleotide-binding</keyword>
<evidence type="ECO:0000259" key="11">
    <source>
        <dbReference type="SMART" id="SM00387"/>
    </source>
</evidence>
<evidence type="ECO:0000256" key="8">
    <source>
        <dbReference type="ARBA" id="ARBA00023012"/>
    </source>
</evidence>
<dbReference type="SMART" id="SM00387">
    <property type="entry name" value="HATPase_c"/>
    <property type="match status" value="1"/>
</dbReference>
<sequence length="408" mass="43296">MTQRQRLLVDAVIALALLVLTLCFARQYRMPDWPAFDTRAVALTCLITLPLALRQVAPWPVLLTSCAGLAVYVSLGYQPTSNIWPPLLAFFTVATLRPLRHVLAAAGVTVAVWFHHAMGTRAMSAPVALGQTVLVVLLAWGFGFTLRRLAERNAQLDRLTARLRAEEGARARHAVTEERLRIARELHDVVAHHLSVVALQSGVARMVFDSDADTARTALRTIEDTSRQTLEEMRGLLQVLRVSPDGTEAVAGPADGSGSGLGALDDLTARMSAAGLVVRTETDGTPVRLAPGPDLCAYRIVQEALTNVLKHAGPGSRVGIALGYGTGALTVAVTDDGGPEPAAAAPPAPGTGTGHGLIGMRERVKLYGGTFQAGPRPAGGYAVRFSLPLPGRTTPDDSAYAGPRRRQP</sequence>
<evidence type="ECO:0000256" key="4">
    <source>
        <dbReference type="ARBA" id="ARBA00022679"/>
    </source>
</evidence>
<reference evidence="12 13" key="1">
    <citation type="submission" date="2021-10" db="EMBL/GenBank/DDBJ databases">
        <title>Streptomyces sp. strain SMC 277, a novel streptomycete isolated from soil.</title>
        <authorList>
            <person name="Chanama M."/>
        </authorList>
    </citation>
    <scope>NUCLEOTIDE SEQUENCE [LARGE SCALE GENOMIC DNA]</scope>
    <source>
        <strain evidence="12 13">SMC 277</strain>
    </source>
</reference>
<protein>
    <recommendedName>
        <fullName evidence="2">histidine kinase</fullName>
        <ecNumber evidence="2">2.7.13.3</ecNumber>
    </recommendedName>
</protein>
<accession>A0ABS8BBC3</accession>
<evidence type="ECO:0000313" key="13">
    <source>
        <dbReference type="Proteomes" id="UP001199054"/>
    </source>
</evidence>
<gene>
    <name evidence="12" type="ORF">LG632_20920</name>
</gene>
<dbReference type="Proteomes" id="UP001199054">
    <property type="component" value="Unassembled WGS sequence"/>
</dbReference>
<dbReference type="PANTHER" id="PTHR24421">
    <property type="entry name" value="NITRATE/NITRITE SENSOR PROTEIN NARX-RELATED"/>
    <property type="match status" value="1"/>
</dbReference>
<dbReference type="InterPro" id="IPR050482">
    <property type="entry name" value="Sensor_HK_TwoCompSys"/>
</dbReference>
<evidence type="ECO:0000256" key="3">
    <source>
        <dbReference type="ARBA" id="ARBA00022553"/>
    </source>
</evidence>
<keyword evidence="10" id="KW-0472">Membrane</keyword>
<dbReference type="InterPro" id="IPR036890">
    <property type="entry name" value="HATPase_C_sf"/>
</dbReference>
<keyword evidence="10" id="KW-0812">Transmembrane</keyword>
<keyword evidence="4" id="KW-0808">Transferase</keyword>
<dbReference type="CDD" id="cd16917">
    <property type="entry name" value="HATPase_UhpB-NarQ-NarX-like"/>
    <property type="match status" value="1"/>
</dbReference>
<organism evidence="12 13">
    <name type="scientific">Streptomyces antimicrobicus</name>
    <dbReference type="NCBI Taxonomy" id="2883108"/>
    <lineage>
        <taxon>Bacteria</taxon>
        <taxon>Bacillati</taxon>
        <taxon>Actinomycetota</taxon>
        <taxon>Actinomycetes</taxon>
        <taxon>Kitasatosporales</taxon>
        <taxon>Streptomycetaceae</taxon>
        <taxon>Streptomyces</taxon>
    </lineage>
</organism>
<evidence type="ECO:0000256" key="6">
    <source>
        <dbReference type="ARBA" id="ARBA00022777"/>
    </source>
</evidence>
<keyword evidence="6 12" id="KW-0418">Kinase</keyword>
<feature type="region of interest" description="Disordered" evidence="9">
    <location>
        <begin position="386"/>
        <end position="408"/>
    </location>
</feature>
<comment type="catalytic activity">
    <reaction evidence="1">
        <text>ATP + protein L-histidine = ADP + protein N-phospho-L-histidine.</text>
        <dbReference type="EC" id="2.7.13.3"/>
    </reaction>
</comment>
<comment type="caution">
    <text evidence="12">The sequence shown here is derived from an EMBL/GenBank/DDBJ whole genome shotgun (WGS) entry which is preliminary data.</text>
</comment>
<keyword evidence="3" id="KW-0597">Phosphoprotein</keyword>
<dbReference type="SUPFAM" id="SSF55874">
    <property type="entry name" value="ATPase domain of HSP90 chaperone/DNA topoisomerase II/histidine kinase"/>
    <property type="match status" value="1"/>
</dbReference>
<name>A0ABS8BBC3_9ACTN</name>
<dbReference type="Pfam" id="PF02518">
    <property type="entry name" value="HATPase_c"/>
    <property type="match status" value="1"/>
</dbReference>
<evidence type="ECO:0000256" key="2">
    <source>
        <dbReference type="ARBA" id="ARBA00012438"/>
    </source>
</evidence>
<dbReference type="InterPro" id="IPR003594">
    <property type="entry name" value="HATPase_dom"/>
</dbReference>
<keyword evidence="13" id="KW-1185">Reference proteome</keyword>
<dbReference type="EMBL" id="JAJAUY010000092">
    <property type="protein sequence ID" value="MCB5181831.1"/>
    <property type="molecule type" value="Genomic_DNA"/>
</dbReference>
<evidence type="ECO:0000256" key="5">
    <source>
        <dbReference type="ARBA" id="ARBA00022741"/>
    </source>
</evidence>
<feature type="transmembrane region" description="Helical" evidence="10">
    <location>
        <begin position="87"/>
        <end position="114"/>
    </location>
</feature>
<evidence type="ECO:0000313" key="12">
    <source>
        <dbReference type="EMBL" id="MCB5181831.1"/>
    </source>
</evidence>
<keyword evidence="8" id="KW-0902">Two-component regulatory system</keyword>
<dbReference type="Gene3D" id="3.30.565.10">
    <property type="entry name" value="Histidine kinase-like ATPase, C-terminal domain"/>
    <property type="match status" value="1"/>
</dbReference>
<feature type="transmembrane region" description="Helical" evidence="10">
    <location>
        <begin position="56"/>
        <end position="75"/>
    </location>
</feature>
<dbReference type="Gene3D" id="1.20.5.1930">
    <property type="match status" value="1"/>
</dbReference>
<dbReference type="InterPro" id="IPR011712">
    <property type="entry name" value="Sig_transdc_His_kin_sub3_dim/P"/>
</dbReference>
<evidence type="ECO:0000256" key="7">
    <source>
        <dbReference type="ARBA" id="ARBA00022840"/>
    </source>
</evidence>
<feature type="transmembrane region" description="Helical" evidence="10">
    <location>
        <begin position="126"/>
        <end position="146"/>
    </location>
</feature>
<dbReference type="EC" id="2.7.13.3" evidence="2"/>
<evidence type="ECO:0000256" key="10">
    <source>
        <dbReference type="SAM" id="Phobius"/>
    </source>
</evidence>
<keyword evidence="7" id="KW-0067">ATP-binding</keyword>
<keyword evidence="10" id="KW-1133">Transmembrane helix</keyword>
<dbReference type="Pfam" id="PF07730">
    <property type="entry name" value="HisKA_3"/>
    <property type="match status" value="1"/>
</dbReference>
<evidence type="ECO:0000256" key="1">
    <source>
        <dbReference type="ARBA" id="ARBA00000085"/>
    </source>
</evidence>
<dbReference type="RefSeq" id="WP_226728930.1">
    <property type="nucleotide sequence ID" value="NZ_JAJAUY010000092.1"/>
</dbReference>
<feature type="domain" description="Histidine kinase/HSP90-like ATPase" evidence="11">
    <location>
        <begin position="292"/>
        <end position="391"/>
    </location>
</feature>
<dbReference type="PANTHER" id="PTHR24421:SF10">
    <property type="entry name" value="NITRATE_NITRITE SENSOR PROTEIN NARQ"/>
    <property type="match status" value="1"/>
</dbReference>
<dbReference type="GO" id="GO:0016301">
    <property type="term" value="F:kinase activity"/>
    <property type="evidence" value="ECO:0007669"/>
    <property type="project" value="UniProtKB-KW"/>
</dbReference>
<evidence type="ECO:0000256" key="9">
    <source>
        <dbReference type="SAM" id="MobiDB-lite"/>
    </source>
</evidence>
<proteinExistence type="predicted"/>